<dbReference type="Proteomes" id="UP000007110">
    <property type="component" value="Unassembled WGS sequence"/>
</dbReference>
<dbReference type="GO" id="GO:0005581">
    <property type="term" value="C:collagen trimer"/>
    <property type="evidence" value="ECO:0007669"/>
    <property type="project" value="UniProtKB-KW"/>
</dbReference>
<accession>A0A7M7GEG6</accession>
<dbReference type="FunCoup" id="A0A7M7GEG6">
    <property type="interactions" value="351"/>
</dbReference>
<dbReference type="InterPro" id="IPR008983">
    <property type="entry name" value="Tumour_necrosis_fac-like_dom"/>
</dbReference>
<dbReference type="OrthoDB" id="10021193at2759"/>
<feature type="domain" description="C1q" evidence="4">
    <location>
        <begin position="23"/>
        <end position="160"/>
    </location>
</feature>
<organism evidence="5 6">
    <name type="scientific">Strongylocentrotus purpuratus</name>
    <name type="common">Purple sea urchin</name>
    <dbReference type="NCBI Taxonomy" id="7668"/>
    <lineage>
        <taxon>Eukaryota</taxon>
        <taxon>Metazoa</taxon>
        <taxon>Echinodermata</taxon>
        <taxon>Eleutherozoa</taxon>
        <taxon>Echinozoa</taxon>
        <taxon>Echinoidea</taxon>
        <taxon>Euechinoidea</taxon>
        <taxon>Echinacea</taxon>
        <taxon>Camarodonta</taxon>
        <taxon>Echinidea</taxon>
        <taxon>Strongylocentrotidae</taxon>
        <taxon>Strongylocentrotus</taxon>
    </lineage>
</organism>
<dbReference type="SMR" id="A0A7M7GEG6"/>
<dbReference type="EnsemblMetazoa" id="XM_003723783">
    <property type="protein sequence ID" value="XP_003723831"/>
    <property type="gene ID" value="LOC588178"/>
</dbReference>
<dbReference type="PRINTS" id="PR00007">
    <property type="entry name" value="COMPLEMNTC1Q"/>
</dbReference>
<dbReference type="AlphaFoldDB" id="A0A7M7GEG6"/>
<comment type="subcellular location">
    <subcellularLocation>
        <location evidence="1">Secreted</location>
    </subcellularLocation>
</comment>
<dbReference type="SUPFAM" id="SSF49842">
    <property type="entry name" value="TNF-like"/>
    <property type="match status" value="1"/>
</dbReference>
<feature type="region of interest" description="Disordered" evidence="3">
    <location>
        <begin position="1"/>
        <end position="24"/>
    </location>
</feature>
<dbReference type="Gene3D" id="2.60.120.40">
    <property type="match status" value="1"/>
</dbReference>
<proteinExistence type="predicted"/>
<dbReference type="InParanoid" id="A0A7M7GEG6"/>
<evidence type="ECO:0000256" key="1">
    <source>
        <dbReference type="ARBA" id="ARBA00004613"/>
    </source>
</evidence>
<keyword evidence="2" id="KW-0964">Secreted</keyword>
<feature type="compositionally biased region" description="Basic and acidic residues" evidence="3">
    <location>
        <begin position="13"/>
        <end position="24"/>
    </location>
</feature>
<sequence>MGQGPYAVVPETAMREEPEPEPEDARKVHFSVVFSALLEGGDEAQRIPFERALSESSESTYDTVANEFRCTIPGSYFFTFTIHPQEDKGASVSLMKNGVGQVMLSAARKKRVSNSVCSQSAILDLVEEDKVWLQLASGSEYGIRSHPGVPMVTFTGIMVN</sequence>
<dbReference type="GeneID" id="588178"/>
<dbReference type="PANTHER" id="PTHR15427">
    <property type="entry name" value="EMILIN ELASTIN MICROFIBRIL INTERFACE-LOCATED PROTEIN ELASTIN MICROFIBRIL INTERFACER"/>
    <property type="match status" value="1"/>
</dbReference>
<keyword evidence="6" id="KW-1185">Reference proteome</keyword>
<reference evidence="5" key="2">
    <citation type="submission" date="2021-01" db="UniProtKB">
        <authorList>
            <consortium name="EnsemblMetazoa"/>
        </authorList>
    </citation>
    <scope>IDENTIFICATION</scope>
</reference>
<evidence type="ECO:0000259" key="4">
    <source>
        <dbReference type="PROSITE" id="PS50871"/>
    </source>
</evidence>
<dbReference type="Pfam" id="PF00386">
    <property type="entry name" value="C1q"/>
    <property type="match status" value="1"/>
</dbReference>
<reference evidence="6" key="1">
    <citation type="submission" date="2015-02" db="EMBL/GenBank/DDBJ databases">
        <title>Genome sequencing for Strongylocentrotus purpuratus.</title>
        <authorList>
            <person name="Murali S."/>
            <person name="Liu Y."/>
            <person name="Vee V."/>
            <person name="English A."/>
            <person name="Wang M."/>
            <person name="Skinner E."/>
            <person name="Han Y."/>
            <person name="Muzny D.M."/>
            <person name="Worley K.C."/>
            <person name="Gibbs R.A."/>
        </authorList>
    </citation>
    <scope>NUCLEOTIDE SEQUENCE</scope>
</reference>
<evidence type="ECO:0000313" key="6">
    <source>
        <dbReference type="Proteomes" id="UP000007110"/>
    </source>
</evidence>
<dbReference type="KEGG" id="spu:588178"/>
<dbReference type="PROSITE" id="PS50871">
    <property type="entry name" value="C1Q"/>
    <property type="match status" value="1"/>
</dbReference>
<dbReference type="PANTHER" id="PTHR15427:SF33">
    <property type="entry name" value="COLLAGEN IV NC1 DOMAIN-CONTAINING PROTEIN"/>
    <property type="match status" value="1"/>
</dbReference>
<dbReference type="InterPro" id="IPR050392">
    <property type="entry name" value="Collagen/C1q_domain"/>
</dbReference>
<evidence type="ECO:0000256" key="3">
    <source>
        <dbReference type="SAM" id="MobiDB-lite"/>
    </source>
</evidence>
<dbReference type="SMART" id="SM00110">
    <property type="entry name" value="C1Q"/>
    <property type="match status" value="1"/>
</dbReference>
<name>A0A7M7GEG6_STRPU</name>
<evidence type="ECO:0000256" key="2">
    <source>
        <dbReference type="ARBA" id="ARBA00022525"/>
    </source>
</evidence>
<protein>
    <recommendedName>
        <fullName evidence="4">C1q domain-containing protein</fullName>
    </recommendedName>
</protein>
<dbReference type="OMA" id="ICRIKRE"/>
<dbReference type="InterPro" id="IPR001073">
    <property type="entry name" value="C1q_dom"/>
</dbReference>
<evidence type="ECO:0000313" key="5">
    <source>
        <dbReference type="EnsemblMetazoa" id="XP_003723831"/>
    </source>
</evidence>
<dbReference type="RefSeq" id="XP_003723831.1">
    <property type="nucleotide sequence ID" value="XM_003723783.3"/>
</dbReference>